<reference evidence="2 3" key="1">
    <citation type="submission" date="2018-06" db="EMBL/GenBank/DDBJ databases">
        <title>A transcriptomic atlas of mushroom development highlights an independent origin of complex multicellularity.</title>
        <authorList>
            <consortium name="DOE Joint Genome Institute"/>
            <person name="Krizsan K."/>
            <person name="Almasi E."/>
            <person name="Merenyi Z."/>
            <person name="Sahu N."/>
            <person name="Viragh M."/>
            <person name="Koszo T."/>
            <person name="Mondo S."/>
            <person name="Kiss B."/>
            <person name="Balint B."/>
            <person name="Kues U."/>
            <person name="Barry K."/>
            <person name="Hegedus J.C."/>
            <person name="Henrissat B."/>
            <person name="Johnson J."/>
            <person name="Lipzen A."/>
            <person name="Ohm R."/>
            <person name="Nagy I."/>
            <person name="Pangilinan J."/>
            <person name="Yan J."/>
            <person name="Xiong Y."/>
            <person name="Grigoriev I.V."/>
            <person name="Hibbett D.S."/>
            <person name="Nagy L.G."/>
        </authorList>
    </citation>
    <scope>NUCLEOTIDE SEQUENCE [LARGE SCALE GENOMIC DNA]</scope>
    <source>
        <strain evidence="2 3">SZMC22713</strain>
    </source>
</reference>
<feature type="compositionally biased region" description="Acidic residues" evidence="1">
    <location>
        <begin position="20"/>
        <end position="35"/>
    </location>
</feature>
<feature type="compositionally biased region" description="Basic and acidic residues" evidence="1">
    <location>
        <begin position="403"/>
        <end position="415"/>
    </location>
</feature>
<dbReference type="Proteomes" id="UP000294933">
    <property type="component" value="Unassembled WGS sequence"/>
</dbReference>
<evidence type="ECO:0000256" key="1">
    <source>
        <dbReference type="SAM" id="MobiDB-lite"/>
    </source>
</evidence>
<sequence>LSLRGTEWNKQGHRLLDVGESSDDENDENDEEATAQDDAPHKKEMTRKQFMERALEMDSILQHVNDYVLVSHPLPGILSTLADDRRSYNHGNTSAAVRTHNVHSRNFVTQHSVGCFQYPIRTAGGLCASLKVLTGKLVLFICEVPPTLTGQAYMNIHNASASHQWRKFAPISNGWYTQILECGDIIIIPPCVLYGWVILEPTIMSGHHFHTYDTMRLTEIARRLDHLNPGFVEVLHEGISGVISAMALNYDKDLENDDGIPILPSLQRMTILSHLYEIPDDENHRGILQPSAALVDKCVEEMFTPLEPSLPLFIDKMEYRLLRRARWVMTALLTKDQKAMKSSMPPEITSLPPSFRATKLLDVEGFFWDFARSPKINAKRKASSDGKSKAKKMAKTTSSTKGGRAEADVGDDRRAQAGGGSRRGGGGRGRATGGKGRGRGGK</sequence>
<feature type="region of interest" description="Disordered" evidence="1">
    <location>
        <begin position="1"/>
        <end position="46"/>
    </location>
</feature>
<dbReference type="VEuPathDB" id="FungiDB:BD410DRAFT_810733"/>
<gene>
    <name evidence="2" type="ORF">BD410DRAFT_810733</name>
</gene>
<feature type="region of interest" description="Disordered" evidence="1">
    <location>
        <begin position="378"/>
        <end position="442"/>
    </location>
</feature>
<dbReference type="AlphaFoldDB" id="A0A4Y7PDW1"/>
<evidence type="ECO:0000313" key="2">
    <source>
        <dbReference type="EMBL" id="TDL13231.1"/>
    </source>
</evidence>
<organism evidence="2 3">
    <name type="scientific">Rickenella mellea</name>
    <dbReference type="NCBI Taxonomy" id="50990"/>
    <lineage>
        <taxon>Eukaryota</taxon>
        <taxon>Fungi</taxon>
        <taxon>Dikarya</taxon>
        <taxon>Basidiomycota</taxon>
        <taxon>Agaricomycotina</taxon>
        <taxon>Agaricomycetes</taxon>
        <taxon>Hymenochaetales</taxon>
        <taxon>Rickenellaceae</taxon>
        <taxon>Rickenella</taxon>
    </lineage>
</organism>
<name>A0A4Y7PDW1_9AGAM</name>
<protein>
    <submittedName>
        <fullName evidence="2">Uncharacterized protein</fullName>
    </submittedName>
</protein>
<keyword evidence="3" id="KW-1185">Reference proteome</keyword>
<feature type="compositionally biased region" description="Gly residues" evidence="1">
    <location>
        <begin position="417"/>
        <end position="435"/>
    </location>
</feature>
<evidence type="ECO:0000313" key="3">
    <source>
        <dbReference type="Proteomes" id="UP000294933"/>
    </source>
</evidence>
<dbReference type="OrthoDB" id="2638553at2759"/>
<feature type="non-terminal residue" evidence="2">
    <location>
        <position position="1"/>
    </location>
</feature>
<proteinExistence type="predicted"/>
<dbReference type="EMBL" id="ML170822">
    <property type="protein sequence ID" value="TDL13231.1"/>
    <property type="molecule type" value="Genomic_DNA"/>
</dbReference>
<accession>A0A4Y7PDW1</accession>